<sequence length="311" mass="32111">MTTAPLPEIIAIGETMVLVAPALAEPLAEALDFHLDAGGAESNVASHLAALGHAAAWAGRVGDDALGRRLVAQLAARGVDTRYVERDAEAPTGLYVKDPGNGVQYFRAGSAASRMSPEFFGALPLDGVRLVHLSGITAALSASCDAMLDAAVERVRSSGALLSFDVNHRAVLWPGDPSDALAAAASRLRALAAGTDVAFVGLDEAERLWGTATPAEVRALLPEPERLVVKDGDVGATEFARDADGGDAVEHVAAHRVEVVEAVGAGDAFAAGYLGALLDGRDSVERLQAGHDRAVLVLGETSDFPRELSTP</sequence>
<dbReference type="SUPFAM" id="SSF53613">
    <property type="entry name" value="Ribokinase-like"/>
    <property type="match status" value="1"/>
</dbReference>
<dbReference type="InterPro" id="IPR011611">
    <property type="entry name" value="PfkB_dom"/>
</dbReference>
<comment type="caution">
    <text evidence="5">The sequence shown here is derived from an EMBL/GenBank/DDBJ whole genome shotgun (WGS) entry which is preliminary data.</text>
</comment>
<dbReference type="PANTHER" id="PTHR43320">
    <property type="entry name" value="SUGAR KINASE"/>
    <property type="match status" value="1"/>
</dbReference>
<dbReference type="EMBL" id="JBHMBL010000002">
    <property type="protein sequence ID" value="MFB9643013.1"/>
    <property type="molecule type" value="Genomic_DNA"/>
</dbReference>
<evidence type="ECO:0000313" key="5">
    <source>
        <dbReference type="EMBL" id="MFB9643013.1"/>
    </source>
</evidence>
<dbReference type="Gene3D" id="3.40.1190.20">
    <property type="match status" value="1"/>
</dbReference>
<dbReference type="RefSeq" id="WP_246191969.1">
    <property type="nucleotide sequence ID" value="NZ_BAAANI010000002.1"/>
</dbReference>
<dbReference type="CDD" id="cd01166">
    <property type="entry name" value="KdgK"/>
    <property type="match status" value="1"/>
</dbReference>
<gene>
    <name evidence="5" type="ORF">ACFFQV_12005</name>
</gene>
<organism evidence="5 6">
    <name type="scientific">Agromyces lapidis</name>
    <dbReference type="NCBI Taxonomy" id="279574"/>
    <lineage>
        <taxon>Bacteria</taxon>
        <taxon>Bacillati</taxon>
        <taxon>Actinomycetota</taxon>
        <taxon>Actinomycetes</taxon>
        <taxon>Micrococcales</taxon>
        <taxon>Microbacteriaceae</taxon>
        <taxon>Agromyces</taxon>
    </lineage>
</organism>
<dbReference type="InterPro" id="IPR029056">
    <property type="entry name" value="Ribokinase-like"/>
</dbReference>
<dbReference type="Pfam" id="PF00294">
    <property type="entry name" value="PfkB"/>
    <property type="match status" value="1"/>
</dbReference>
<accession>A0ABV5SRQ6</accession>
<keyword evidence="6" id="KW-1185">Reference proteome</keyword>
<dbReference type="InterPro" id="IPR052700">
    <property type="entry name" value="Carb_kinase_PfkB-like"/>
</dbReference>
<dbReference type="PANTHER" id="PTHR43320:SF2">
    <property type="entry name" value="2-DEHYDRO-3-DEOXYGLUCONOKINASE_2-DEHYDRO-3-DEOXYGALACTONOKINASE"/>
    <property type="match status" value="1"/>
</dbReference>
<proteinExistence type="inferred from homology"/>
<evidence type="ECO:0000256" key="2">
    <source>
        <dbReference type="ARBA" id="ARBA00022679"/>
    </source>
</evidence>
<reference evidence="5 6" key="1">
    <citation type="submission" date="2024-09" db="EMBL/GenBank/DDBJ databases">
        <authorList>
            <person name="Sun Q."/>
            <person name="Mori K."/>
        </authorList>
    </citation>
    <scope>NUCLEOTIDE SEQUENCE [LARGE SCALE GENOMIC DNA]</scope>
    <source>
        <strain evidence="5 6">JCM 14321</strain>
    </source>
</reference>
<evidence type="ECO:0000313" key="6">
    <source>
        <dbReference type="Proteomes" id="UP001589667"/>
    </source>
</evidence>
<comment type="similarity">
    <text evidence="1">Belongs to the carbohydrate kinase PfkB family.</text>
</comment>
<feature type="domain" description="Carbohydrate kinase PfkB" evidence="4">
    <location>
        <begin position="8"/>
        <end position="301"/>
    </location>
</feature>
<name>A0ABV5SRQ6_9MICO</name>
<protein>
    <submittedName>
        <fullName evidence="5">Sugar kinase</fullName>
    </submittedName>
</protein>
<evidence type="ECO:0000256" key="1">
    <source>
        <dbReference type="ARBA" id="ARBA00010688"/>
    </source>
</evidence>
<evidence type="ECO:0000256" key="3">
    <source>
        <dbReference type="ARBA" id="ARBA00022777"/>
    </source>
</evidence>
<dbReference type="GO" id="GO:0016301">
    <property type="term" value="F:kinase activity"/>
    <property type="evidence" value="ECO:0007669"/>
    <property type="project" value="UniProtKB-KW"/>
</dbReference>
<evidence type="ECO:0000259" key="4">
    <source>
        <dbReference type="Pfam" id="PF00294"/>
    </source>
</evidence>
<dbReference type="Proteomes" id="UP001589667">
    <property type="component" value="Unassembled WGS sequence"/>
</dbReference>
<keyword evidence="3 5" id="KW-0418">Kinase</keyword>
<keyword evidence="2" id="KW-0808">Transferase</keyword>